<dbReference type="InterPro" id="IPR009200">
    <property type="entry name" value="DUF1269_membrane"/>
</dbReference>
<dbReference type="EMBL" id="RSCJ01000026">
    <property type="protein sequence ID" value="RUR75076.1"/>
    <property type="molecule type" value="Genomic_DNA"/>
</dbReference>
<dbReference type="Pfam" id="PF06897">
    <property type="entry name" value="DUF1269"/>
    <property type="match status" value="1"/>
</dbReference>
<dbReference type="AlphaFoldDB" id="A0A3S1FC20"/>
<keyword evidence="2" id="KW-1185">Reference proteome</keyword>
<evidence type="ECO:0000313" key="1">
    <source>
        <dbReference type="EMBL" id="RUR75076.1"/>
    </source>
</evidence>
<comment type="caution">
    <text evidence="1">The sequence shown here is derived from an EMBL/GenBank/DDBJ whole genome shotgun (WGS) entry which is preliminary data.</text>
</comment>
<sequence>MSDNPVQVIVAAFNTPEGAGKVMSDLKQGKKAGLISIQDAAVVVKDTNGKVKITDAKHRTAKGLITGGILGGLVGLLAAPSVAAVAAGGGAIGALIGKLKNAPLKAEMKEIGSALPPNTSAIVAAIEHNQEAQLEALETALADEAERVVRDSLKADIAEQLSAGGNVLYTAGGGSMASGVGRVAQTPEGTQVSGIIASEDGVFVEDAQITNEPLETAK</sequence>
<organism evidence="1 2">
    <name type="scientific">Chlorogloeopsis fritschii PCC 6912</name>
    <dbReference type="NCBI Taxonomy" id="211165"/>
    <lineage>
        <taxon>Bacteria</taxon>
        <taxon>Bacillati</taxon>
        <taxon>Cyanobacteriota</taxon>
        <taxon>Cyanophyceae</taxon>
        <taxon>Nostocales</taxon>
        <taxon>Chlorogloeopsidaceae</taxon>
        <taxon>Chlorogloeopsis</taxon>
    </lineage>
</organism>
<evidence type="ECO:0000313" key="2">
    <source>
        <dbReference type="Proteomes" id="UP000268857"/>
    </source>
</evidence>
<accession>A0A3S1FC20</accession>
<name>A0A3S1FC20_CHLFR</name>
<dbReference type="STRING" id="211165.GCA_000317285_01063"/>
<dbReference type="Proteomes" id="UP000268857">
    <property type="component" value="Unassembled WGS sequence"/>
</dbReference>
<protein>
    <recommendedName>
        <fullName evidence="3">DUF1269 domain-containing protein</fullName>
    </recommendedName>
</protein>
<gene>
    <name evidence="1" type="ORF">PCC6912_49190</name>
</gene>
<evidence type="ECO:0008006" key="3">
    <source>
        <dbReference type="Google" id="ProtNLM"/>
    </source>
</evidence>
<reference evidence="1 2" key="1">
    <citation type="journal article" date="2019" name="Genome Biol. Evol.">
        <title>Day and night: Metabolic profiles and evolutionary relationships of six axenic non-marine cyanobacteria.</title>
        <authorList>
            <person name="Will S.E."/>
            <person name="Henke P."/>
            <person name="Boedeker C."/>
            <person name="Huang S."/>
            <person name="Brinkmann H."/>
            <person name="Rohde M."/>
            <person name="Jarek M."/>
            <person name="Friedl T."/>
            <person name="Seufert S."/>
            <person name="Schumacher M."/>
            <person name="Overmann J."/>
            <person name="Neumann-Schaal M."/>
            <person name="Petersen J."/>
        </authorList>
    </citation>
    <scope>NUCLEOTIDE SEQUENCE [LARGE SCALE GENOMIC DNA]</scope>
    <source>
        <strain evidence="1 2">PCC 6912</strain>
    </source>
</reference>
<proteinExistence type="predicted"/>
<dbReference type="OrthoDB" id="5196574at2"/>